<feature type="compositionally biased region" description="Low complexity" evidence="1">
    <location>
        <begin position="71"/>
        <end position="81"/>
    </location>
</feature>
<feature type="compositionally biased region" description="Polar residues" evidence="1">
    <location>
        <begin position="267"/>
        <end position="282"/>
    </location>
</feature>
<feature type="compositionally biased region" description="Low complexity" evidence="1">
    <location>
        <begin position="111"/>
        <end position="123"/>
    </location>
</feature>
<keyword evidence="2" id="KW-1185">Reference proteome</keyword>
<evidence type="ECO:0000313" key="3">
    <source>
        <dbReference type="WBParaSite" id="PSU_v2.g3307.t1"/>
    </source>
</evidence>
<evidence type="ECO:0000256" key="1">
    <source>
        <dbReference type="SAM" id="MobiDB-lite"/>
    </source>
</evidence>
<feature type="compositionally biased region" description="Gly residues" evidence="1">
    <location>
        <begin position="128"/>
        <end position="156"/>
    </location>
</feature>
<dbReference type="Proteomes" id="UP000887577">
    <property type="component" value="Unplaced"/>
</dbReference>
<accession>A0A914YTI5</accession>
<dbReference type="AlphaFoldDB" id="A0A914YTI5"/>
<evidence type="ECO:0000313" key="2">
    <source>
        <dbReference type="Proteomes" id="UP000887577"/>
    </source>
</evidence>
<proteinExistence type="predicted"/>
<feature type="compositionally biased region" description="Low complexity" evidence="1">
    <location>
        <begin position="321"/>
        <end position="341"/>
    </location>
</feature>
<reference evidence="3" key="1">
    <citation type="submission" date="2022-11" db="UniProtKB">
        <authorList>
            <consortium name="WormBaseParasite"/>
        </authorList>
    </citation>
    <scope>IDENTIFICATION</scope>
</reference>
<feature type="region of interest" description="Disordered" evidence="1">
    <location>
        <begin position="33"/>
        <end position="357"/>
    </location>
</feature>
<name>A0A914YTI5_9BILA</name>
<sequence>MNSYFKSNKKWLPEAKKFVVKFNIDVNGICSVDFDTGDDASNADALEKKQGKKYSSNNSLPTDSKPPPKFQPRAPGQQQPRPRGPPPPQQTMPQPQPQGVVRTNLARQKNSFSTSSLTSTASTNPNPRGGGGGRGTGGNRGNRGGGGNRGRGGNNNGGQNNYANLPQSPIPGFPPQLQQGYPQGFQQNNPISPNPYAAPGGNGQMHQAFSSPAPFPQQQPFYGVGNPSYPTSPQGFVVPPQNNMYPNGHFPPSMNPGYPSNAAAPPYNQQFGNPNLHQQFQNMGGFPTPTPPPPYPGDLSSNNFNEKQMHDFQKPAFSLDSSNQQSNSGFSNNQGLENFKQGNGGKEKGNSKKNAKR</sequence>
<feature type="compositionally biased region" description="Low complexity" evidence="1">
    <location>
        <begin position="207"/>
        <end position="221"/>
    </location>
</feature>
<organism evidence="2 3">
    <name type="scientific">Panagrolaimus superbus</name>
    <dbReference type="NCBI Taxonomy" id="310955"/>
    <lineage>
        <taxon>Eukaryota</taxon>
        <taxon>Metazoa</taxon>
        <taxon>Ecdysozoa</taxon>
        <taxon>Nematoda</taxon>
        <taxon>Chromadorea</taxon>
        <taxon>Rhabditida</taxon>
        <taxon>Tylenchina</taxon>
        <taxon>Panagrolaimomorpha</taxon>
        <taxon>Panagrolaimoidea</taxon>
        <taxon>Panagrolaimidae</taxon>
        <taxon>Panagrolaimus</taxon>
    </lineage>
</organism>
<feature type="compositionally biased region" description="Polar residues" evidence="1">
    <location>
        <begin position="228"/>
        <end position="245"/>
    </location>
</feature>
<feature type="compositionally biased region" description="Low complexity" evidence="1">
    <location>
        <begin position="175"/>
        <end position="190"/>
    </location>
</feature>
<feature type="compositionally biased region" description="Polar residues" evidence="1">
    <location>
        <begin position="53"/>
        <end position="62"/>
    </location>
</feature>
<dbReference type="WBParaSite" id="PSU_v2.g3307.t1">
    <property type="protein sequence ID" value="PSU_v2.g3307.t1"/>
    <property type="gene ID" value="PSU_v2.g3307"/>
</dbReference>
<feature type="compositionally biased region" description="Pro residues" evidence="1">
    <location>
        <begin position="82"/>
        <end position="96"/>
    </location>
</feature>
<protein>
    <submittedName>
        <fullName evidence="3">Uncharacterized protein</fullName>
    </submittedName>
</protein>